<protein>
    <recommendedName>
        <fullName evidence="3">Paratox</fullName>
    </recommendedName>
</protein>
<evidence type="ECO:0000313" key="1">
    <source>
        <dbReference type="EMBL" id="TFU97358.1"/>
    </source>
</evidence>
<name>A0A4Y9JB10_9STRE</name>
<gene>
    <name evidence="1" type="ORF">E4T82_08320</name>
</gene>
<accession>A0A4Y9JB10</accession>
<proteinExistence type="predicted"/>
<reference evidence="1 2" key="1">
    <citation type="submission" date="2019-03" db="EMBL/GenBank/DDBJ databases">
        <title>Diversity of the mouse oral microbiome.</title>
        <authorList>
            <person name="Joseph S."/>
            <person name="Aduse-Opoku J."/>
            <person name="Curtis M."/>
            <person name="Wade W."/>
            <person name="Hashim A."/>
        </authorList>
    </citation>
    <scope>NUCLEOTIDE SEQUENCE [LARGE SCALE GENOMIC DNA]</scope>
    <source>
        <strain evidence="1 2">WM131</strain>
    </source>
</reference>
<dbReference type="CDD" id="cd19959">
    <property type="entry name" value="paratox"/>
    <property type="match status" value="1"/>
</dbReference>
<comment type="caution">
    <text evidence="1">The sequence shown here is derived from an EMBL/GenBank/DDBJ whole genome shotgun (WGS) entry which is preliminary data.</text>
</comment>
<dbReference type="AlphaFoldDB" id="A0A4Y9JB10"/>
<dbReference type="InterPro" id="IPR056220">
    <property type="entry name" value="Paratox-like"/>
</dbReference>
<organism evidence="1 2">
    <name type="scientific">Streptococcus cuniculi</name>
    <dbReference type="NCBI Taxonomy" id="1432788"/>
    <lineage>
        <taxon>Bacteria</taxon>
        <taxon>Bacillati</taxon>
        <taxon>Bacillota</taxon>
        <taxon>Bacilli</taxon>
        <taxon>Lactobacillales</taxon>
        <taxon>Streptococcaceae</taxon>
        <taxon>Streptococcus</taxon>
    </lineage>
</organism>
<dbReference type="Proteomes" id="UP000297253">
    <property type="component" value="Unassembled WGS sequence"/>
</dbReference>
<dbReference type="EMBL" id="SPPD01000012">
    <property type="protein sequence ID" value="TFU97358.1"/>
    <property type="molecule type" value="Genomic_DNA"/>
</dbReference>
<dbReference type="OrthoDB" id="2237278at2"/>
<dbReference type="RefSeq" id="WP_135182373.1">
    <property type="nucleotide sequence ID" value="NZ_JADGKZ010000012.1"/>
</dbReference>
<sequence length="62" mass="7026">MLDLNDFLKEVKSGRISKDSVRVARRNGVIIDYVLPQESVSENEVVEVMSLNDIVAEIFELC</sequence>
<dbReference type="Pfam" id="PF24313">
    <property type="entry name" value="Paratox"/>
    <property type="match status" value="1"/>
</dbReference>
<evidence type="ECO:0000313" key="2">
    <source>
        <dbReference type="Proteomes" id="UP000297253"/>
    </source>
</evidence>
<evidence type="ECO:0008006" key="3">
    <source>
        <dbReference type="Google" id="ProtNLM"/>
    </source>
</evidence>